<evidence type="ECO:0000313" key="2">
    <source>
        <dbReference type="Proteomes" id="UP001179952"/>
    </source>
</evidence>
<reference evidence="1" key="2">
    <citation type="submission" date="2023-06" db="EMBL/GenBank/DDBJ databases">
        <authorList>
            <person name="Ma L."/>
            <person name="Liu K.-W."/>
            <person name="Li Z."/>
            <person name="Hsiao Y.-Y."/>
            <person name="Qi Y."/>
            <person name="Fu T."/>
            <person name="Tang G."/>
            <person name="Zhang D."/>
            <person name="Sun W.-H."/>
            <person name="Liu D.-K."/>
            <person name="Li Y."/>
            <person name="Chen G.-Z."/>
            <person name="Liu X.-D."/>
            <person name="Liao X.-Y."/>
            <person name="Jiang Y.-T."/>
            <person name="Yu X."/>
            <person name="Hao Y."/>
            <person name="Huang J."/>
            <person name="Zhao X.-W."/>
            <person name="Ke S."/>
            <person name="Chen Y.-Y."/>
            <person name="Wu W.-L."/>
            <person name="Hsu J.-L."/>
            <person name="Lin Y.-F."/>
            <person name="Huang M.-D."/>
            <person name="Li C.-Y."/>
            <person name="Huang L."/>
            <person name="Wang Z.-W."/>
            <person name="Zhao X."/>
            <person name="Zhong W.-Y."/>
            <person name="Peng D.-H."/>
            <person name="Ahmad S."/>
            <person name="Lan S."/>
            <person name="Zhang J.-S."/>
            <person name="Tsai W.-C."/>
            <person name="Van De Peer Y."/>
            <person name="Liu Z.-J."/>
        </authorList>
    </citation>
    <scope>NUCLEOTIDE SEQUENCE</scope>
    <source>
        <strain evidence="1">SCP</strain>
        <tissue evidence="1">Leaves</tissue>
    </source>
</reference>
<gene>
    <name evidence="1" type="ORF">QJS04_geneDACA019262</name>
</gene>
<dbReference type="Proteomes" id="UP001179952">
    <property type="component" value="Unassembled WGS sequence"/>
</dbReference>
<sequence>MDVYFIGYADADQEHFDFEAKKLQSYVKEKSFLISERGALADKINLIVLKSLIIFWLV</sequence>
<accession>A0AAV9A3D7</accession>
<name>A0AAV9A3D7_ACOGR</name>
<organism evidence="1 2">
    <name type="scientific">Acorus gramineus</name>
    <name type="common">Dwarf sweet flag</name>
    <dbReference type="NCBI Taxonomy" id="55184"/>
    <lineage>
        <taxon>Eukaryota</taxon>
        <taxon>Viridiplantae</taxon>
        <taxon>Streptophyta</taxon>
        <taxon>Embryophyta</taxon>
        <taxon>Tracheophyta</taxon>
        <taxon>Spermatophyta</taxon>
        <taxon>Magnoliopsida</taxon>
        <taxon>Liliopsida</taxon>
        <taxon>Acoraceae</taxon>
        <taxon>Acorus</taxon>
    </lineage>
</organism>
<dbReference type="EMBL" id="JAUJYN010000014">
    <property type="protein sequence ID" value="KAK1258661.1"/>
    <property type="molecule type" value="Genomic_DNA"/>
</dbReference>
<comment type="caution">
    <text evidence="1">The sequence shown here is derived from an EMBL/GenBank/DDBJ whole genome shotgun (WGS) entry which is preliminary data.</text>
</comment>
<proteinExistence type="predicted"/>
<protein>
    <submittedName>
        <fullName evidence="1">Uncharacterized protein</fullName>
    </submittedName>
</protein>
<keyword evidence="2" id="KW-1185">Reference proteome</keyword>
<dbReference type="AlphaFoldDB" id="A0AAV9A3D7"/>
<evidence type="ECO:0000313" key="1">
    <source>
        <dbReference type="EMBL" id="KAK1258661.1"/>
    </source>
</evidence>
<reference evidence="1" key="1">
    <citation type="journal article" date="2023" name="Nat. Commun.">
        <title>Diploid and tetraploid genomes of Acorus and the evolution of monocots.</title>
        <authorList>
            <person name="Ma L."/>
            <person name="Liu K.W."/>
            <person name="Li Z."/>
            <person name="Hsiao Y.Y."/>
            <person name="Qi Y."/>
            <person name="Fu T."/>
            <person name="Tang G.D."/>
            <person name="Zhang D."/>
            <person name="Sun W.H."/>
            <person name="Liu D.K."/>
            <person name="Li Y."/>
            <person name="Chen G.Z."/>
            <person name="Liu X.D."/>
            <person name="Liao X.Y."/>
            <person name="Jiang Y.T."/>
            <person name="Yu X."/>
            <person name="Hao Y."/>
            <person name="Huang J."/>
            <person name="Zhao X.W."/>
            <person name="Ke S."/>
            <person name="Chen Y.Y."/>
            <person name="Wu W.L."/>
            <person name="Hsu J.L."/>
            <person name="Lin Y.F."/>
            <person name="Huang M.D."/>
            <person name="Li C.Y."/>
            <person name="Huang L."/>
            <person name="Wang Z.W."/>
            <person name="Zhao X."/>
            <person name="Zhong W.Y."/>
            <person name="Peng D.H."/>
            <person name="Ahmad S."/>
            <person name="Lan S."/>
            <person name="Zhang J.S."/>
            <person name="Tsai W.C."/>
            <person name="Van de Peer Y."/>
            <person name="Liu Z.J."/>
        </authorList>
    </citation>
    <scope>NUCLEOTIDE SEQUENCE</scope>
    <source>
        <strain evidence="1">SCP</strain>
    </source>
</reference>